<dbReference type="InParanoid" id="A0A7J8HZN9"/>
<keyword evidence="2" id="KW-1185">Reference proteome</keyword>
<protein>
    <submittedName>
        <fullName evidence="1">Uncharacterized protein</fullName>
    </submittedName>
</protein>
<evidence type="ECO:0000313" key="1">
    <source>
        <dbReference type="EMBL" id="KAF6477823.1"/>
    </source>
</evidence>
<sequence length="138" mass="15386">MPYFLGNDQTLKLNKNLEVTLSCSSVSDETILIHEFTIHYVYYVPGTLVNMSHVVTYLVLRQHCGCGYYSHFIDEDVETETSHSDTQLTASLSCSYHQSGCPVPGSVPRPCLCANTSLNQSLLTIHSLLCCSHWPQAE</sequence>
<accession>A0A7J8HZN9</accession>
<reference evidence="1 2" key="1">
    <citation type="journal article" date="2020" name="Nature">
        <title>Six reference-quality genomes reveal evolution of bat adaptations.</title>
        <authorList>
            <person name="Jebb D."/>
            <person name="Huang Z."/>
            <person name="Pippel M."/>
            <person name="Hughes G.M."/>
            <person name="Lavrichenko K."/>
            <person name="Devanna P."/>
            <person name="Winkler S."/>
            <person name="Jermiin L.S."/>
            <person name="Skirmuntt E.C."/>
            <person name="Katzourakis A."/>
            <person name="Burkitt-Gray L."/>
            <person name="Ray D.A."/>
            <person name="Sullivan K.A.M."/>
            <person name="Roscito J.G."/>
            <person name="Kirilenko B.M."/>
            <person name="Davalos L.M."/>
            <person name="Corthals A.P."/>
            <person name="Power M.L."/>
            <person name="Jones G."/>
            <person name="Ransome R.D."/>
            <person name="Dechmann D.K.N."/>
            <person name="Locatelli A.G."/>
            <person name="Puechmaille S.J."/>
            <person name="Fedrigo O."/>
            <person name="Jarvis E.D."/>
            <person name="Hiller M."/>
            <person name="Vernes S.C."/>
            <person name="Myers E.W."/>
            <person name="Teeling E.C."/>
        </authorList>
    </citation>
    <scope>NUCLEOTIDE SEQUENCE [LARGE SCALE GENOMIC DNA]</scope>
    <source>
        <strain evidence="1">MMolMol1</strain>
        <tissue evidence="1">Muscle</tissue>
    </source>
</reference>
<name>A0A7J8HZN9_MOLMO</name>
<dbReference type="AlphaFoldDB" id="A0A7J8HZN9"/>
<evidence type="ECO:0000313" key="2">
    <source>
        <dbReference type="Proteomes" id="UP000550707"/>
    </source>
</evidence>
<dbReference type="EMBL" id="JACASF010000005">
    <property type="protein sequence ID" value="KAF6477823.1"/>
    <property type="molecule type" value="Genomic_DNA"/>
</dbReference>
<proteinExistence type="predicted"/>
<comment type="caution">
    <text evidence="1">The sequence shown here is derived from an EMBL/GenBank/DDBJ whole genome shotgun (WGS) entry which is preliminary data.</text>
</comment>
<gene>
    <name evidence="1" type="ORF">HJG59_010736</name>
</gene>
<dbReference type="Proteomes" id="UP000550707">
    <property type="component" value="Unassembled WGS sequence"/>
</dbReference>
<organism evidence="1 2">
    <name type="scientific">Molossus molossus</name>
    <name type="common">Pallas' mastiff bat</name>
    <name type="synonym">Vespertilio molossus</name>
    <dbReference type="NCBI Taxonomy" id="27622"/>
    <lineage>
        <taxon>Eukaryota</taxon>
        <taxon>Metazoa</taxon>
        <taxon>Chordata</taxon>
        <taxon>Craniata</taxon>
        <taxon>Vertebrata</taxon>
        <taxon>Euteleostomi</taxon>
        <taxon>Mammalia</taxon>
        <taxon>Eutheria</taxon>
        <taxon>Laurasiatheria</taxon>
        <taxon>Chiroptera</taxon>
        <taxon>Yangochiroptera</taxon>
        <taxon>Molossidae</taxon>
        <taxon>Molossus</taxon>
    </lineage>
</organism>